<dbReference type="EMBL" id="KN834762">
    <property type="protein sequence ID" value="KIK63979.1"/>
    <property type="molecule type" value="Genomic_DNA"/>
</dbReference>
<feature type="compositionally biased region" description="Basic and acidic residues" evidence="1">
    <location>
        <begin position="260"/>
        <end position="276"/>
    </location>
</feature>
<feature type="region of interest" description="Disordered" evidence="1">
    <location>
        <begin position="454"/>
        <end position="543"/>
    </location>
</feature>
<feature type="compositionally biased region" description="Low complexity" evidence="1">
    <location>
        <begin position="207"/>
        <end position="221"/>
    </location>
</feature>
<feature type="compositionally biased region" description="Pro residues" evidence="1">
    <location>
        <begin position="1225"/>
        <end position="1234"/>
    </location>
</feature>
<sequence>MSSNCPPQLHLTIPPNATSFKRSFSQFGLDLSPVAGGADAGDSSEASNGVSREGGSISTRTGNERKRARSASSLSDGNDSLRSSRSSTFTASSDTSLSEDNQPVAGSSGSSSSHLVTAISPSVPPRLPTPDIHDVEMPDYQQHASQASPSGEDYRISLAFDSDIDILPHSRRLRSPTPPPILPPLSLSEEEDQSAEIPFLHSPATGSSRSTDRLSLTSSTSQRDDLSIRTQALTTDAPPRLPSPVHPSPPLSAAIPASESSRRPNTDENSVVRDADASTQSGYVSFRERLNTAVQLLEADDVSAFRERLTSALDAVSTESRGSDVERSNPTHHTHYHDNDSVQTGPSGSRPWQASVLNNIRTDSSGGQTGRGYRTRNPIAVSSSTSASSHSRPNSTSDSRIRPFYQSVLRPLDLSADSSDVSPASPNSDTELPGGRDSTVVSSSLFGVRGISLAEPSVPNGRPMQRSSPHLSSDLLFGRRTASTSTTSNRQLVPNSSNRELERWFESPSEPSNTSSEPFSLPENGFRFTTGTAERGDSEPEDDEWASLLGRSLATTNRIRARRVVPLPGLDFSSANSASTGRRRVTRFTDDDDNDDQDREDEDIIASLLSSTQERINLDSPISPASSTGAVAGSVTGSRFDRFRVPPSLSSLIARDGGNLSSTPLGRPDNDNDVAMQSADTVSSDHPEDQSQRTEREPEQGIRDSPRRYSDVLSMSDYRSQFLADARRRYIEQGLLDPREVPEGSSERIGEQRDLTRRSSAGRALDLVPPRESSASAGYRLTAHPVPEVRRSSPAPVRWQFSWNDALDLDRRDYSDGEEDEVNSAIRRELADYQRSRQQRPRIPRSSLFASRTSRETFLNRRSSLNESVSDYSRRFSSSHTEDITSGLSSTIDDSAYQRFRSRTLASTRPSASNSLVAENASEIRRRSARADLMEHLFNENPSYQTTSRDHASWRNHSSMLDRLESYPVLPPLPYQQRSPSPSDFPRSVGEVLDAADRESEAQERRSREEAAAPRHSSNSLSDSLWTGHTSDGGRDNSYSFPDSSLASQPQTDRWRRRAPGRMTYLEELPRHARQALSSPTFEPDSMAPSATFPRNSTSHGSSWSSARSQPSESTGFSDSRQSSLPDLPRMIPQSERYTYTPARLSTDSDFESASRVSANSEDVQYRPLPMNVFEENERRFNSAPAPSIPPPDLGALFSPNDLRADPFEMTFAPSSPENMSQSQPVPPPPPRPSQFPNIDVDSFAPGPFRSTMQRFAEQSRLRQTNQEAPSIPPLRFDEEFDFTESRSVVRPTAGENPDSTVSPYPLSIAVALYSNHVHQNARQVRPPRNFQSGLERDSSER</sequence>
<feature type="region of interest" description="Disordered" evidence="1">
    <location>
        <begin position="315"/>
        <end position="402"/>
    </location>
</feature>
<feature type="compositionally biased region" description="Polar residues" evidence="1">
    <location>
        <begin position="1093"/>
        <end position="1125"/>
    </location>
</feature>
<feature type="region of interest" description="Disordered" evidence="1">
    <location>
        <begin position="1179"/>
        <end position="1278"/>
    </location>
</feature>
<feature type="region of interest" description="Disordered" evidence="1">
    <location>
        <begin position="169"/>
        <end position="279"/>
    </location>
</feature>
<feature type="compositionally biased region" description="Polar residues" evidence="1">
    <location>
        <begin position="1019"/>
        <end position="1030"/>
    </location>
</feature>
<feature type="region of interest" description="Disordered" evidence="1">
    <location>
        <begin position="1320"/>
        <end position="1342"/>
    </location>
</feature>
<protein>
    <submittedName>
        <fullName evidence="2">Uncharacterized protein</fullName>
    </submittedName>
</protein>
<dbReference type="HOGENOM" id="CLU_258330_0_0_1"/>
<feature type="region of interest" description="Disordered" evidence="1">
    <location>
        <begin position="415"/>
        <end position="441"/>
    </location>
</feature>
<feature type="compositionally biased region" description="Polar residues" evidence="1">
    <location>
        <begin position="341"/>
        <end position="366"/>
    </location>
</feature>
<feature type="compositionally biased region" description="Polar residues" evidence="1">
    <location>
        <begin position="1037"/>
        <end position="1052"/>
    </location>
</feature>
<reference evidence="2 3" key="1">
    <citation type="submission" date="2014-04" db="EMBL/GenBank/DDBJ databases">
        <title>Evolutionary Origins and Diversification of the Mycorrhizal Mutualists.</title>
        <authorList>
            <consortium name="DOE Joint Genome Institute"/>
            <consortium name="Mycorrhizal Genomics Consortium"/>
            <person name="Kohler A."/>
            <person name="Kuo A."/>
            <person name="Nagy L.G."/>
            <person name="Floudas D."/>
            <person name="Copeland A."/>
            <person name="Barry K.W."/>
            <person name="Cichocki N."/>
            <person name="Veneault-Fourrey C."/>
            <person name="LaButti K."/>
            <person name="Lindquist E.A."/>
            <person name="Lipzen A."/>
            <person name="Lundell T."/>
            <person name="Morin E."/>
            <person name="Murat C."/>
            <person name="Riley R."/>
            <person name="Ohm R."/>
            <person name="Sun H."/>
            <person name="Tunlid A."/>
            <person name="Henrissat B."/>
            <person name="Grigoriev I.V."/>
            <person name="Hibbett D.S."/>
            <person name="Martin F."/>
        </authorList>
    </citation>
    <scope>NUCLEOTIDE SEQUENCE [LARGE SCALE GENOMIC DNA]</scope>
    <source>
        <strain evidence="2 3">FD-317 M1</strain>
    </source>
</reference>
<gene>
    <name evidence="2" type="ORF">GYMLUDRAFT_195709</name>
</gene>
<dbReference type="OrthoDB" id="3070376at2759"/>
<feature type="region of interest" description="Disordered" evidence="1">
    <location>
        <begin position="993"/>
        <end position="1163"/>
    </location>
</feature>
<organism evidence="2 3">
    <name type="scientific">Collybiopsis luxurians FD-317 M1</name>
    <dbReference type="NCBI Taxonomy" id="944289"/>
    <lineage>
        <taxon>Eukaryota</taxon>
        <taxon>Fungi</taxon>
        <taxon>Dikarya</taxon>
        <taxon>Basidiomycota</taxon>
        <taxon>Agaricomycotina</taxon>
        <taxon>Agaricomycetes</taxon>
        <taxon>Agaricomycetidae</taxon>
        <taxon>Agaricales</taxon>
        <taxon>Marasmiineae</taxon>
        <taxon>Omphalotaceae</taxon>
        <taxon>Collybiopsis</taxon>
        <taxon>Collybiopsis luxurians</taxon>
    </lineage>
</organism>
<evidence type="ECO:0000256" key="1">
    <source>
        <dbReference type="SAM" id="MobiDB-lite"/>
    </source>
</evidence>
<feature type="region of interest" description="Disordered" evidence="1">
    <location>
        <begin position="31"/>
        <end position="134"/>
    </location>
</feature>
<feature type="compositionally biased region" description="Polar residues" evidence="1">
    <location>
        <begin position="489"/>
        <end position="498"/>
    </location>
</feature>
<feature type="compositionally biased region" description="Acidic residues" evidence="1">
    <location>
        <begin position="590"/>
        <end position="600"/>
    </location>
</feature>
<accession>A0A0D0CLU3</accession>
<evidence type="ECO:0000313" key="2">
    <source>
        <dbReference type="EMBL" id="KIK63979.1"/>
    </source>
</evidence>
<feature type="region of interest" description="Disordered" evidence="1">
    <location>
        <begin position="651"/>
        <end position="711"/>
    </location>
</feature>
<keyword evidence="3" id="KW-1185">Reference proteome</keyword>
<proteinExistence type="predicted"/>
<name>A0A0D0CLU3_9AGAR</name>
<evidence type="ECO:0000313" key="3">
    <source>
        <dbReference type="Proteomes" id="UP000053593"/>
    </source>
</evidence>
<feature type="compositionally biased region" description="Pro residues" evidence="1">
    <location>
        <begin position="239"/>
        <end position="250"/>
    </location>
</feature>
<feature type="region of interest" description="Disordered" evidence="1">
    <location>
        <begin position="737"/>
        <end position="759"/>
    </location>
</feature>
<feature type="non-terminal residue" evidence="2">
    <location>
        <position position="1"/>
    </location>
</feature>
<feature type="region of interest" description="Disordered" evidence="1">
    <location>
        <begin position="569"/>
        <end position="600"/>
    </location>
</feature>
<feature type="compositionally biased region" description="Low complexity" evidence="1">
    <location>
        <begin position="72"/>
        <end position="98"/>
    </location>
</feature>
<feature type="compositionally biased region" description="Low complexity" evidence="1">
    <location>
        <begin position="32"/>
        <end position="49"/>
    </location>
</feature>
<feature type="compositionally biased region" description="Basic and acidic residues" evidence="1">
    <location>
        <begin position="683"/>
        <end position="710"/>
    </location>
</feature>
<feature type="compositionally biased region" description="Low complexity" evidence="1">
    <location>
        <begin position="415"/>
        <end position="429"/>
    </location>
</feature>
<feature type="compositionally biased region" description="Basic and acidic residues" evidence="1">
    <location>
        <begin position="995"/>
        <end position="1013"/>
    </location>
</feature>
<feature type="compositionally biased region" description="Basic and acidic residues" evidence="1">
    <location>
        <begin position="737"/>
        <end position="757"/>
    </location>
</feature>
<dbReference type="Proteomes" id="UP000053593">
    <property type="component" value="Unassembled WGS sequence"/>
</dbReference>
<feature type="compositionally biased region" description="Low complexity" evidence="1">
    <location>
        <begin position="382"/>
        <end position="397"/>
    </location>
</feature>
<feature type="compositionally biased region" description="Low complexity" evidence="1">
    <location>
        <begin position="506"/>
        <end position="520"/>
    </location>
</feature>